<keyword evidence="3" id="KW-1185">Reference proteome</keyword>
<protein>
    <submittedName>
        <fullName evidence="2">Uncharacterized protein</fullName>
    </submittedName>
</protein>
<comment type="caution">
    <text evidence="2">The sequence shown here is derived from an EMBL/GenBank/DDBJ whole genome shotgun (WGS) entry which is preliminary data.</text>
</comment>
<feature type="chain" id="PRO_5031213604" evidence="1">
    <location>
        <begin position="26"/>
        <end position="64"/>
    </location>
</feature>
<evidence type="ECO:0000313" key="3">
    <source>
        <dbReference type="Proteomes" id="UP000541535"/>
    </source>
</evidence>
<dbReference type="Proteomes" id="UP000541535">
    <property type="component" value="Unassembled WGS sequence"/>
</dbReference>
<sequence>MKSLKKMAFVAALGLGLGASLSAYAIPSEQACRSACAKCAQGIQMSCDFLRGPCDAYRPFLCED</sequence>
<name>A0A7W5FT05_9BURK</name>
<reference evidence="2 3" key="1">
    <citation type="submission" date="2020-08" db="EMBL/GenBank/DDBJ databases">
        <title>Genomic Encyclopedia of Type Strains, Phase III (KMG-III): the genomes of soil and plant-associated and newly described type strains.</title>
        <authorList>
            <person name="Whitman W."/>
        </authorList>
    </citation>
    <scope>NUCLEOTIDE SEQUENCE [LARGE SCALE GENOMIC DNA]</scope>
    <source>
        <strain evidence="2 3">CECT 8897</strain>
    </source>
</reference>
<feature type="signal peptide" evidence="1">
    <location>
        <begin position="1"/>
        <end position="25"/>
    </location>
</feature>
<keyword evidence="1" id="KW-0732">Signal</keyword>
<evidence type="ECO:0000256" key="1">
    <source>
        <dbReference type="SAM" id="SignalP"/>
    </source>
</evidence>
<accession>A0A7W5FT05</accession>
<dbReference type="AlphaFoldDB" id="A0A7W5FT05"/>
<proteinExistence type="predicted"/>
<dbReference type="EMBL" id="JACHXD010000002">
    <property type="protein sequence ID" value="MBB3118086.1"/>
    <property type="molecule type" value="Genomic_DNA"/>
</dbReference>
<evidence type="ECO:0000313" key="2">
    <source>
        <dbReference type="EMBL" id="MBB3118086.1"/>
    </source>
</evidence>
<gene>
    <name evidence="2" type="ORF">FHS03_001112</name>
</gene>
<organism evidence="2 3">
    <name type="scientific">Pseudoduganella violacea</name>
    <dbReference type="NCBI Taxonomy" id="1715466"/>
    <lineage>
        <taxon>Bacteria</taxon>
        <taxon>Pseudomonadati</taxon>
        <taxon>Pseudomonadota</taxon>
        <taxon>Betaproteobacteria</taxon>
        <taxon>Burkholderiales</taxon>
        <taxon>Oxalobacteraceae</taxon>
        <taxon>Telluria group</taxon>
        <taxon>Pseudoduganella</taxon>
    </lineage>
</organism>
<dbReference type="RefSeq" id="WP_183439995.1">
    <property type="nucleotide sequence ID" value="NZ_JACHXD010000002.1"/>
</dbReference>